<dbReference type="Pfam" id="PF03787">
    <property type="entry name" value="RAMPs"/>
    <property type="match status" value="1"/>
</dbReference>
<dbReference type="Proteomes" id="UP001198962">
    <property type="component" value="Unassembled WGS sequence"/>
</dbReference>
<evidence type="ECO:0000256" key="1">
    <source>
        <dbReference type="ARBA" id="ARBA00003088"/>
    </source>
</evidence>
<evidence type="ECO:0000256" key="4">
    <source>
        <dbReference type="ARBA" id="ARBA00022884"/>
    </source>
</evidence>
<dbReference type="PANTHER" id="PTHR38007">
    <property type="entry name" value="CRISPR SYSTEM CMS PROTEIN CSM5"/>
    <property type="match status" value="1"/>
</dbReference>
<gene>
    <name evidence="8" type="primary">csm5</name>
    <name evidence="8" type="ORF">LKD32_01550</name>
</gene>
<accession>A0AAE3DJZ7</accession>
<evidence type="ECO:0000256" key="5">
    <source>
        <dbReference type="ARBA" id="ARBA00023118"/>
    </source>
</evidence>
<keyword evidence="4" id="KW-0694">RNA-binding</keyword>
<sequence>MNNFLKHYRLKIHTLSPVAVGSGEKIGKKEYIYLPVKKRALVPDIEKMYADLCRKGLGESYLRYMLDKNARDLGKWLKEQGFSENDYKKWSRYELDARDAMFEAQGKSGSPREILAFIKDAYGMPYVPGSTLKGMIRTALLAWECGTNERRYGQIRQEIYNTVRTTGAGMVRRDKFLGAETQKLETIAFHTLKREGTADRDAVNCNLSGLIVSDSEPLNKDSMMLAQKVDYTMKREEKVLPIFREALIPGTDIYFDISLDSSECPYSIEDIFKALNYFQEICQKHFYSKFRRGEQRENCVWLGSGCGFLSKTVIYSLFEEDGLMITDKIFRNTLAKNYQIHKHNQDTRLGVSPHICKCTRYHGKLYDMGLGQIEVVK</sequence>
<dbReference type="NCBIfam" id="TIGR01899">
    <property type="entry name" value="cas_TM1807_csm5"/>
    <property type="match status" value="1"/>
</dbReference>
<evidence type="ECO:0000256" key="2">
    <source>
        <dbReference type="ARBA" id="ARBA00006680"/>
    </source>
</evidence>
<dbReference type="InterPro" id="IPR010173">
    <property type="entry name" value="CRISPR-assoc_Csm5"/>
</dbReference>
<reference evidence="8" key="1">
    <citation type="submission" date="2021-10" db="EMBL/GenBank/DDBJ databases">
        <title>Anaerobic single-cell dispensing facilitates the cultivation of human gut bacteria.</title>
        <authorList>
            <person name="Afrizal A."/>
        </authorList>
    </citation>
    <scope>NUCLEOTIDE SEQUENCE</scope>
    <source>
        <strain evidence="8">CLA-AA-H274</strain>
    </source>
</reference>
<dbReference type="InterPro" id="IPR005537">
    <property type="entry name" value="RAMP_III_fam"/>
</dbReference>
<dbReference type="AlphaFoldDB" id="A0AAE3DJZ7"/>
<comment type="similarity">
    <text evidence="2">Belongs to the CRISPR-associated Csm5 family.</text>
</comment>
<keyword evidence="5" id="KW-0051">Antiviral defense</keyword>
<keyword evidence="9" id="KW-1185">Reference proteome</keyword>
<organism evidence="8 9">
    <name type="scientific">Brotaphodocola catenula</name>
    <dbReference type="NCBI Taxonomy" id="2885361"/>
    <lineage>
        <taxon>Bacteria</taxon>
        <taxon>Bacillati</taxon>
        <taxon>Bacillota</taxon>
        <taxon>Clostridia</taxon>
        <taxon>Lachnospirales</taxon>
        <taxon>Lachnospiraceae</taxon>
        <taxon>Brotaphodocola</taxon>
    </lineage>
</organism>
<name>A0AAE3DJZ7_9FIRM</name>
<proteinExistence type="inferred from homology"/>
<dbReference type="PANTHER" id="PTHR38007:SF1">
    <property type="entry name" value="CRISPR SYSTEM CMS PROTEIN CSM5"/>
    <property type="match status" value="1"/>
</dbReference>
<evidence type="ECO:0000256" key="3">
    <source>
        <dbReference type="ARBA" id="ARBA00016113"/>
    </source>
</evidence>
<comment type="function">
    <text evidence="1">This subunit might be involved in maturation of a crRNA intermediate to its mature form.</text>
</comment>
<evidence type="ECO:0000313" key="9">
    <source>
        <dbReference type="Proteomes" id="UP001198962"/>
    </source>
</evidence>
<dbReference type="GO" id="GO:0003723">
    <property type="term" value="F:RNA binding"/>
    <property type="evidence" value="ECO:0007669"/>
    <property type="project" value="UniProtKB-KW"/>
</dbReference>
<dbReference type="EMBL" id="JAJEPU010000002">
    <property type="protein sequence ID" value="MCC2163578.1"/>
    <property type="molecule type" value="Genomic_DNA"/>
</dbReference>
<feature type="domain" description="CRISPR type III-associated protein" evidence="7">
    <location>
        <begin position="11"/>
        <end position="309"/>
    </location>
</feature>
<evidence type="ECO:0000256" key="6">
    <source>
        <dbReference type="ARBA" id="ARBA00031720"/>
    </source>
</evidence>
<dbReference type="RefSeq" id="WP_308450409.1">
    <property type="nucleotide sequence ID" value="NZ_JAJEPU010000002.1"/>
</dbReference>
<evidence type="ECO:0000313" key="8">
    <source>
        <dbReference type="EMBL" id="MCC2163578.1"/>
    </source>
</evidence>
<comment type="caution">
    <text evidence="8">The sequence shown here is derived from an EMBL/GenBank/DDBJ whole genome shotgun (WGS) entry which is preliminary data.</text>
</comment>
<protein>
    <recommendedName>
        <fullName evidence="3">CRISPR system Cms protein Csm5</fullName>
    </recommendedName>
    <alternativeName>
        <fullName evidence="6">CRISPR type III A-associated protein Csm5</fullName>
    </alternativeName>
</protein>
<evidence type="ECO:0000259" key="7">
    <source>
        <dbReference type="Pfam" id="PF03787"/>
    </source>
</evidence>
<dbReference type="GO" id="GO:0051607">
    <property type="term" value="P:defense response to virus"/>
    <property type="evidence" value="ECO:0007669"/>
    <property type="project" value="UniProtKB-KW"/>
</dbReference>